<gene>
    <name evidence="1" type="ORF">Bcoa_3310</name>
</gene>
<name>G2TMI4_HEYCO</name>
<dbReference type="EMBL" id="CP003056">
    <property type="protein sequence ID" value="AEP02482.1"/>
    <property type="molecule type" value="Genomic_DNA"/>
</dbReference>
<evidence type="ECO:0000313" key="1">
    <source>
        <dbReference type="EMBL" id="AEP02482.1"/>
    </source>
</evidence>
<accession>G2TMI4</accession>
<dbReference type="KEGG" id="bag:Bcoa_3310"/>
<dbReference type="HOGENOM" id="CLU_3380465_0_0_9"/>
<sequence>MHSSDFHLQMTLQTGNFLDLSDLVIDFYFASSY</sequence>
<dbReference type="Proteomes" id="UP000009283">
    <property type="component" value="Chromosome"/>
</dbReference>
<organism evidence="1 2">
    <name type="scientific">Heyndrickxia coagulans 36D1</name>
    <dbReference type="NCBI Taxonomy" id="345219"/>
    <lineage>
        <taxon>Bacteria</taxon>
        <taxon>Bacillati</taxon>
        <taxon>Bacillota</taxon>
        <taxon>Bacilli</taxon>
        <taxon>Bacillales</taxon>
        <taxon>Bacillaceae</taxon>
        <taxon>Heyndrickxia</taxon>
    </lineage>
</organism>
<protein>
    <submittedName>
        <fullName evidence="1">Uncharacterized protein</fullName>
    </submittedName>
</protein>
<proteinExistence type="predicted"/>
<reference evidence="1 2" key="1">
    <citation type="journal article" date="2011" name="Stand. Genomic Sci.">
        <title>Complete Genome Sequence of a thermotolerant sporogenic lactic acid bacterium, Bacillus coagulans strain 36D1.</title>
        <authorList>
            <person name="Rhee M.S."/>
            <person name="Moritz B.E."/>
            <person name="Xie G."/>
            <person name="Glavina Del Rio T."/>
            <person name="Dalin E."/>
            <person name="Tice H."/>
            <person name="Bruce D."/>
            <person name="Goodwin L."/>
            <person name="Chertkov O."/>
            <person name="Brettin T."/>
            <person name="Han C."/>
            <person name="Detter C."/>
            <person name="Pitluck S."/>
            <person name="Land M.L."/>
            <person name="Patel M."/>
            <person name="Ou M."/>
            <person name="Harbrucker R."/>
            <person name="Ingram L.O."/>
            <person name="Shanmugam K.T."/>
        </authorList>
    </citation>
    <scope>NUCLEOTIDE SEQUENCE [LARGE SCALE GENOMIC DNA]</scope>
    <source>
        <strain evidence="1 2">36D1</strain>
    </source>
</reference>
<dbReference type="AlphaFoldDB" id="G2TMI4"/>
<evidence type="ECO:0000313" key="2">
    <source>
        <dbReference type="Proteomes" id="UP000009283"/>
    </source>
</evidence>